<dbReference type="NCBIfam" id="TIGR01444">
    <property type="entry name" value="fkbM_fam"/>
    <property type="match status" value="1"/>
</dbReference>
<evidence type="ECO:0000259" key="1">
    <source>
        <dbReference type="Pfam" id="PF05050"/>
    </source>
</evidence>
<proteinExistence type="predicted"/>
<dbReference type="InterPro" id="IPR029063">
    <property type="entry name" value="SAM-dependent_MTases_sf"/>
</dbReference>
<dbReference type="Gene3D" id="3.40.50.150">
    <property type="entry name" value="Vaccinia Virus protein VP39"/>
    <property type="match status" value="1"/>
</dbReference>
<dbReference type="GeneID" id="41589330"/>
<reference evidence="2 3" key="1">
    <citation type="submission" date="2017-03" db="EMBL/GenBank/DDBJ databases">
        <title>Sulfur activation and transportation mechanism of thermophilic Archaea Acidianus manzaensis YN-25.</title>
        <authorList>
            <person name="Ma Y."/>
            <person name="Yang Y."/>
            <person name="Xia J."/>
        </authorList>
    </citation>
    <scope>NUCLEOTIDE SEQUENCE [LARGE SCALE GENOMIC DNA]</scope>
    <source>
        <strain evidence="2 3">YN-25</strain>
    </source>
</reference>
<dbReference type="AlphaFoldDB" id="A0A1W6JWL5"/>
<gene>
    <name evidence="2" type="ORF">B6F84_00395</name>
</gene>
<protein>
    <recommendedName>
        <fullName evidence="1">Methyltransferase FkbM domain-containing protein</fullName>
    </recommendedName>
</protein>
<dbReference type="InterPro" id="IPR052514">
    <property type="entry name" value="SAM-dependent_MTase"/>
</dbReference>
<name>A0A1W6JWL5_9CREN</name>
<dbReference type="OrthoDB" id="275825at2157"/>
<dbReference type="Pfam" id="PF05050">
    <property type="entry name" value="Methyltransf_21"/>
    <property type="match status" value="1"/>
</dbReference>
<dbReference type="PANTHER" id="PTHR34203">
    <property type="entry name" value="METHYLTRANSFERASE, FKBM FAMILY PROTEIN"/>
    <property type="match status" value="1"/>
</dbReference>
<feature type="domain" description="Methyltransferase FkbM" evidence="1">
    <location>
        <begin position="147"/>
        <end position="301"/>
    </location>
</feature>
<dbReference type="RefSeq" id="WP_148690379.1">
    <property type="nucleotide sequence ID" value="NZ_CP020477.1"/>
</dbReference>
<evidence type="ECO:0000313" key="3">
    <source>
        <dbReference type="Proteomes" id="UP000193404"/>
    </source>
</evidence>
<dbReference type="SUPFAM" id="SSF53335">
    <property type="entry name" value="S-adenosyl-L-methionine-dependent methyltransferases"/>
    <property type="match status" value="1"/>
</dbReference>
<dbReference type="Proteomes" id="UP000193404">
    <property type="component" value="Chromosome"/>
</dbReference>
<dbReference type="STRING" id="282676.B6F84_00395"/>
<dbReference type="InterPro" id="IPR006342">
    <property type="entry name" value="FkbM_mtfrase"/>
</dbReference>
<organism evidence="2 3">
    <name type="scientific">Acidianus manzaensis</name>
    <dbReference type="NCBI Taxonomy" id="282676"/>
    <lineage>
        <taxon>Archaea</taxon>
        <taxon>Thermoproteota</taxon>
        <taxon>Thermoprotei</taxon>
        <taxon>Sulfolobales</taxon>
        <taxon>Sulfolobaceae</taxon>
        <taxon>Acidianus</taxon>
    </lineage>
</organism>
<dbReference type="CDD" id="cd02440">
    <property type="entry name" value="AdoMet_MTases"/>
    <property type="match status" value="1"/>
</dbReference>
<dbReference type="KEGG" id="aman:B6F84_00395"/>
<dbReference type="PANTHER" id="PTHR34203:SF15">
    <property type="entry name" value="SLL1173 PROTEIN"/>
    <property type="match status" value="1"/>
</dbReference>
<dbReference type="EMBL" id="CP020477">
    <property type="protein sequence ID" value="ARM74632.1"/>
    <property type="molecule type" value="Genomic_DNA"/>
</dbReference>
<accession>A0A1W6JWL5</accession>
<sequence length="326" mass="37787">MLDTTHYNILLKRFFYYYRIAFKNWYSILNELRRGKRKDIEVIFRNGNETYCSYDCIRSIVDLLQKYNYDLSKILNFISKKQLLSELNDENKSYSDYLFLLSGWIKEDNVWIYAKYNLKVLHLSGVFLETFASEEYNTDVSSKEVVDVGANVGDTALYFALKGAKKVYAFEPLPSIYEKALGNIKLNNLENKILLFNAGVSSKDEVIKVPSNVSIGKSSVYSVNNQGDVEVPVFSLEKIVKEIVKEPYLLKMDCEGCEADIIMNSKPEILSSFDKIIFEHHYSRTKVKANSLMKKLEELDYTCKLKKSFPSRPAKYLGIIYCEKKK</sequence>
<keyword evidence="3" id="KW-1185">Reference proteome</keyword>
<evidence type="ECO:0000313" key="2">
    <source>
        <dbReference type="EMBL" id="ARM74632.1"/>
    </source>
</evidence>